<proteinExistence type="predicted"/>
<dbReference type="SUPFAM" id="SSF51197">
    <property type="entry name" value="Clavaminate synthase-like"/>
    <property type="match status" value="1"/>
</dbReference>
<dbReference type="PANTHER" id="PTHR12461">
    <property type="entry name" value="HYPOXIA-INDUCIBLE FACTOR 1 ALPHA INHIBITOR-RELATED"/>
    <property type="match status" value="1"/>
</dbReference>
<dbReference type="RefSeq" id="WP_289364695.1">
    <property type="nucleotide sequence ID" value="NZ_JAUCBP010000007.1"/>
</dbReference>
<dbReference type="Pfam" id="PF13621">
    <property type="entry name" value="Cupin_8"/>
    <property type="match status" value="1"/>
</dbReference>
<comment type="caution">
    <text evidence="2">The sequence shown here is derived from an EMBL/GenBank/DDBJ whole genome shotgun (WGS) entry which is preliminary data.</text>
</comment>
<feature type="domain" description="JmjC" evidence="1">
    <location>
        <begin position="102"/>
        <end position="279"/>
    </location>
</feature>
<gene>
    <name evidence="2" type="ORF">QTP81_07270</name>
</gene>
<sequence length="340" mass="37669">MDSVTSTEFGAPMAELACSSGIVPEGVLNGAEPVVLRGLVAHWPIVHAANESNRAAVDYLTRFYNGKPVNAFLATPEANGRIFYNETVDGFNFAQSQVYLDDALNKIIDVADQPNQPTYYVGSLEIPQHLPGFDAENALDLGQTSVREGIWLGNQSVVAPHFDFPDNIACCIIGERTFTLFPPEQQANLYVGPLDFTPAGQPISMVDMNNPDLDRFPRFAEAMNAAITVTLKPGDAIFVPSMWWHSVASKSALNGLVNYWWRSTPAYLGVPTNALLHAILSIKYLPKEQREAWQALFNHYVFEQPDDMYDHLPAPVKQKQNQMSELTARKLKALLSSKLK</sequence>
<dbReference type="Gene3D" id="2.60.120.650">
    <property type="entry name" value="Cupin"/>
    <property type="match status" value="1"/>
</dbReference>
<organism evidence="2 3">
    <name type="scientific">Alteromonas arenosi</name>
    <dbReference type="NCBI Taxonomy" id="3055817"/>
    <lineage>
        <taxon>Bacteria</taxon>
        <taxon>Pseudomonadati</taxon>
        <taxon>Pseudomonadota</taxon>
        <taxon>Gammaproteobacteria</taxon>
        <taxon>Alteromonadales</taxon>
        <taxon>Alteromonadaceae</taxon>
        <taxon>Alteromonas/Salinimonas group</taxon>
        <taxon>Alteromonas</taxon>
    </lineage>
</organism>
<reference evidence="2 3" key="1">
    <citation type="submission" date="2023-06" db="EMBL/GenBank/DDBJ databases">
        <title>Alteromonas sp. ASW11-36 isolated from intertidal sand.</title>
        <authorList>
            <person name="Li Y."/>
        </authorList>
    </citation>
    <scope>NUCLEOTIDE SEQUENCE [LARGE SCALE GENOMIC DNA]</scope>
    <source>
        <strain evidence="2 3">ASW11-36</strain>
    </source>
</reference>
<keyword evidence="3" id="KW-1185">Reference proteome</keyword>
<name>A0ABT7SW34_9ALTE</name>
<dbReference type="PANTHER" id="PTHR12461:SF105">
    <property type="entry name" value="HYPOXIA-INDUCIBLE FACTOR 1-ALPHA INHIBITOR"/>
    <property type="match status" value="1"/>
</dbReference>
<dbReference type="Proteomes" id="UP001234343">
    <property type="component" value="Unassembled WGS sequence"/>
</dbReference>
<evidence type="ECO:0000259" key="1">
    <source>
        <dbReference type="PROSITE" id="PS51184"/>
    </source>
</evidence>
<evidence type="ECO:0000313" key="3">
    <source>
        <dbReference type="Proteomes" id="UP001234343"/>
    </source>
</evidence>
<protein>
    <submittedName>
        <fullName evidence="2">Cupin-like domain-containing protein</fullName>
    </submittedName>
</protein>
<dbReference type="InterPro" id="IPR003347">
    <property type="entry name" value="JmjC_dom"/>
</dbReference>
<evidence type="ECO:0000313" key="2">
    <source>
        <dbReference type="EMBL" id="MDM7860392.1"/>
    </source>
</evidence>
<dbReference type="PROSITE" id="PS51184">
    <property type="entry name" value="JMJC"/>
    <property type="match status" value="1"/>
</dbReference>
<dbReference type="EMBL" id="JAUCBP010000007">
    <property type="protein sequence ID" value="MDM7860392.1"/>
    <property type="molecule type" value="Genomic_DNA"/>
</dbReference>
<dbReference type="InterPro" id="IPR041667">
    <property type="entry name" value="Cupin_8"/>
</dbReference>
<accession>A0ABT7SW34</accession>
<dbReference type="SMART" id="SM00558">
    <property type="entry name" value="JmjC"/>
    <property type="match status" value="1"/>
</dbReference>